<protein>
    <submittedName>
        <fullName evidence="2">Divalent-cation tolerance protein CutA</fullName>
    </submittedName>
</protein>
<evidence type="ECO:0000313" key="3">
    <source>
        <dbReference type="Proteomes" id="UP000256650"/>
    </source>
</evidence>
<dbReference type="InterPro" id="IPR015867">
    <property type="entry name" value="N-reg_PII/ATP_PRibTrfase_C"/>
</dbReference>
<dbReference type="Pfam" id="PF03091">
    <property type="entry name" value="CutA1"/>
    <property type="match status" value="1"/>
</dbReference>
<dbReference type="InterPro" id="IPR004323">
    <property type="entry name" value="Ion_tolerance_CutA"/>
</dbReference>
<gene>
    <name evidence="2" type="ORF">CQA43_01215</name>
</gene>
<name>A0A3D8IIS1_9HELI</name>
<dbReference type="AlphaFoldDB" id="A0A3D8IIS1"/>
<dbReference type="SUPFAM" id="SSF54913">
    <property type="entry name" value="GlnB-like"/>
    <property type="match status" value="1"/>
</dbReference>
<comment type="caution">
    <text evidence="2">The sequence shown here is derived from an EMBL/GenBank/DDBJ whole genome shotgun (WGS) entry which is preliminary data.</text>
</comment>
<dbReference type="InterPro" id="IPR011322">
    <property type="entry name" value="N-reg_PII-like_a/b"/>
</dbReference>
<evidence type="ECO:0000256" key="1">
    <source>
        <dbReference type="ARBA" id="ARBA00010169"/>
    </source>
</evidence>
<dbReference type="OrthoDB" id="37622at2"/>
<dbReference type="Proteomes" id="UP000256650">
    <property type="component" value="Unassembled WGS sequence"/>
</dbReference>
<organism evidence="2 3">
    <name type="scientific">Helicobacter ganmani</name>
    <dbReference type="NCBI Taxonomy" id="60246"/>
    <lineage>
        <taxon>Bacteria</taxon>
        <taxon>Pseudomonadati</taxon>
        <taxon>Campylobacterota</taxon>
        <taxon>Epsilonproteobacteria</taxon>
        <taxon>Campylobacterales</taxon>
        <taxon>Helicobacteraceae</taxon>
        <taxon>Helicobacter</taxon>
    </lineage>
</organism>
<dbReference type="GO" id="GO:0010038">
    <property type="term" value="P:response to metal ion"/>
    <property type="evidence" value="ECO:0007669"/>
    <property type="project" value="InterPro"/>
</dbReference>
<reference evidence="2 3" key="1">
    <citation type="submission" date="2018-04" db="EMBL/GenBank/DDBJ databases">
        <title>Novel Campyloabacter and Helicobacter Species and Strains.</title>
        <authorList>
            <person name="Mannion A.J."/>
            <person name="Shen Z."/>
            <person name="Fox J.G."/>
        </authorList>
    </citation>
    <scope>NUCLEOTIDE SEQUENCE [LARGE SCALE GENOMIC DNA]</scope>
    <source>
        <strain evidence="2 3">MIT 99-5101</strain>
    </source>
</reference>
<proteinExistence type="inferred from homology"/>
<dbReference type="Gene3D" id="3.30.70.120">
    <property type="match status" value="1"/>
</dbReference>
<keyword evidence="3" id="KW-1185">Reference proteome</keyword>
<dbReference type="RefSeq" id="WP_115550785.1">
    <property type="nucleotide sequence ID" value="NZ_CAPHNE010000043.1"/>
</dbReference>
<dbReference type="GeneID" id="82534911"/>
<accession>A0A3D8IIS1</accession>
<comment type="similarity">
    <text evidence="1">Belongs to the CutA family.</text>
</comment>
<sequence>MNKKEHKNCLMLLQTTTTTANAEVLIEVALQSKLTPRIQQAEIQSHYFWHHSTSQNLLEVCHEKEILLSFKVFKQDFKTLRRLILQHHSYEIPEIVGIKLSQVSKAYKKWCQKTKKK</sequence>
<dbReference type="EMBL" id="NXLS01000001">
    <property type="protein sequence ID" value="RDU64451.1"/>
    <property type="molecule type" value="Genomic_DNA"/>
</dbReference>
<evidence type="ECO:0000313" key="2">
    <source>
        <dbReference type="EMBL" id="RDU64451.1"/>
    </source>
</evidence>